<dbReference type="OrthoDB" id="6428965at2759"/>
<dbReference type="EMBL" id="OC961490">
    <property type="protein sequence ID" value="CAD7665505.1"/>
    <property type="molecule type" value="Genomic_DNA"/>
</dbReference>
<evidence type="ECO:0000313" key="3">
    <source>
        <dbReference type="Proteomes" id="UP000728032"/>
    </source>
</evidence>
<dbReference type="Proteomes" id="UP000728032">
    <property type="component" value="Unassembled WGS sequence"/>
</dbReference>
<gene>
    <name evidence="2" type="ORF">ONB1V03_LOCUS22062</name>
</gene>
<accession>A0A7R9R0R8</accession>
<proteinExistence type="predicted"/>
<feature type="compositionally biased region" description="Basic and acidic residues" evidence="1">
    <location>
        <begin position="91"/>
        <end position="103"/>
    </location>
</feature>
<reference evidence="2" key="1">
    <citation type="submission" date="2020-11" db="EMBL/GenBank/DDBJ databases">
        <authorList>
            <person name="Tran Van P."/>
        </authorList>
    </citation>
    <scope>NUCLEOTIDE SEQUENCE</scope>
</reference>
<organism evidence="2">
    <name type="scientific">Oppiella nova</name>
    <dbReference type="NCBI Taxonomy" id="334625"/>
    <lineage>
        <taxon>Eukaryota</taxon>
        <taxon>Metazoa</taxon>
        <taxon>Ecdysozoa</taxon>
        <taxon>Arthropoda</taxon>
        <taxon>Chelicerata</taxon>
        <taxon>Arachnida</taxon>
        <taxon>Acari</taxon>
        <taxon>Acariformes</taxon>
        <taxon>Sarcoptiformes</taxon>
        <taxon>Oribatida</taxon>
        <taxon>Brachypylina</taxon>
        <taxon>Oppioidea</taxon>
        <taxon>Oppiidae</taxon>
        <taxon>Oppiella</taxon>
    </lineage>
</organism>
<dbReference type="EMBL" id="CAJPVJ010046665">
    <property type="protein sequence ID" value="CAG2182641.1"/>
    <property type="molecule type" value="Genomic_DNA"/>
</dbReference>
<feature type="region of interest" description="Disordered" evidence="1">
    <location>
        <begin position="90"/>
        <end position="117"/>
    </location>
</feature>
<dbReference type="AlphaFoldDB" id="A0A7R9R0R8"/>
<evidence type="ECO:0000313" key="2">
    <source>
        <dbReference type="EMBL" id="CAD7665505.1"/>
    </source>
</evidence>
<protein>
    <submittedName>
        <fullName evidence="2">Uncharacterized protein</fullName>
    </submittedName>
</protein>
<feature type="non-terminal residue" evidence="2">
    <location>
        <position position="1"/>
    </location>
</feature>
<name>A0A7R9R0R8_9ACAR</name>
<keyword evidence="3" id="KW-1185">Reference proteome</keyword>
<feature type="non-terminal residue" evidence="2">
    <location>
        <position position="117"/>
    </location>
</feature>
<sequence length="117" mass="13281">KAFNGIHVADFATLIPAFVKRLLRVTITGKIGFFFETTRHILATRRAHPSDKHNDFIQLMMEAMLTDKVTRDEQDTNEAHYVNEGAEELEVERKALTRDDPKSGAKQLTENEIVAQA</sequence>
<evidence type="ECO:0000256" key="1">
    <source>
        <dbReference type="SAM" id="MobiDB-lite"/>
    </source>
</evidence>